<organism evidence="20">
    <name type="scientific">hydrothermal vent metagenome</name>
    <dbReference type="NCBI Taxonomy" id="652676"/>
    <lineage>
        <taxon>unclassified sequences</taxon>
        <taxon>metagenomes</taxon>
        <taxon>ecological metagenomes</taxon>
    </lineage>
</organism>
<dbReference type="AlphaFoldDB" id="A0A3B0UYK2"/>
<evidence type="ECO:0000256" key="9">
    <source>
        <dbReference type="ARBA" id="ARBA00022490"/>
    </source>
</evidence>
<dbReference type="EMBL" id="UOEZ01000039">
    <property type="protein sequence ID" value="VAW36355.1"/>
    <property type="molecule type" value="Genomic_DNA"/>
</dbReference>
<evidence type="ECO:0000256" key="13">
    <source>
        <dbReference type="ARBA" id="ARBA00022833"/>
    </source>
</evidence>
<dbReference type="GO" id="GO:0005737">
    <property type="term" value="C:cytoplasm"/>
    <property type="evidence" value="ECO:0007669"/>
    <property type="project" value="UniProtKB-SubCell"/>
</dbReference>
<dbReference type="PANTHER" id="PTHR43622:SF7">
    <property type="entry name" value="3-DEHYDROQUINATE SYNTHASE, CHLOROPLASTIC"/>
    <property type="match status" value="1"/>
</dbReference>
<keyword evidence="9" id="KW-0963">Cytoplasm</keyword>
<evidence type="ECO:0000256" key="16">
    <source>
        <dbReference type="ARBA" id="ARBA00023239"/>
    </source>
</evidence>
<evidence type="ECO:0000256" key="8">
    <source>
        <dbReference type="ARBA" id="ARBA00017684"/>
    </source>
</evidence>
<protein>
    <recommendedName>
        <fullName evidence="8">3-dehydroquinate synthase</fullName>
        <ecNumber evidence="7">4.2.3.4</ecNumber>
    </recommendedName>
</protein>
<evidence type="ECO:0000256" key="2">
    <source>
        <dbReference type="ARBA" id="ARBA00001911"/>
    </source>
</evidence>
<dbReference type="GO" id="GO:0008652">
    <property type="term" value="P:amino acid biosynthetic process"/>
    <property type="evidence" value="ECO:0007669"/>
    <property type="project" value="UniProtKB-KW"/>
</dbReference>
<evidence type="ECO:0000313" key="20">
    <source>
        <dbReference type="EMBL" id="VAW36355.1"/>
    </source>
</evidence>
<evidence type="ECO:0000256" key="15">
    <source>
        <dbReference type="ARBA" id="ARBA00023141"/>
    </source>
</evidence>
<reference evidence="20" key="1">
    <citation type="submission" date="2018-06" db="EMBL/GenBank/DDBJ databases">
        <authorList>
            <person name="Zhirakovskaya E."/>
        </authorList>
    </citation>
    <scope>NUCLEOTIDE SEQUENCE</scope>
</reference>
<proteinExistence type="inferred from homology"/>
<evidence type="ECO:0000256" key="3">
    <source>
        <dbReference type="ARBA" id="ARBA00001941"/>
    </source>
</evidence>
<dbReference type="InterPro" id="IPR050071">
    <property type="entry name" value="Dehydroquinate_synthase"/>
</dbReference>
<dbReference type="InterPro" id="IPR056179">
    <property type="entry name" value="DHQS_C"/>
</dbReference>
<name>A0A3B0UYK2_9ZZZZ</name>
<dbReference type="PIRSF" id="PIRSF001455">
    <property type="entry name" value="DHQ_synth"/>
    <property type="match status" value="1"/>
</dbReference>
<evidence type="ECO:0000256" key="14">
    <source>
        <dbReference type="ARBA" id="ARBA00023027"/>
    </source>
</evidence>
<dbReference type="Pfam" id="PF01761">
    <property type="entry name" value="DHQ_synthase"/>
    <property type="match status" value="1"/>
</dbReference>
<dbReference type="EC" id="4.2.3.4" evidence="7"/>
<dbReference type="GO" id="GO:0046872">
    <property type="term" value="F:metal ion binding"/>
    <property type="evidence" value="ECO:0007669"/>
    <property type="project" value="UniProtKB-KW"/>
</dbReference>
<keyword evidence="11" id="KW-0479">Metal-binding</keyword>
<evidence type="ECO:0000256" key="11">
    <source>
        <dbReference type="ARBA" id="ARBA00022723"/>
    </source>
</evidence>
<evidence type="ECO:0000256" key="4">
    <source>
        <dbReference type="ARBA" id="ARBA00004496"/>
    </source>
</evidence>
<sequence length="372" mass="39788">MASERKIDVELGGRNLDRSYVITIERGILDKIGGRLVELGLGSGRCAVITNPTVGGLYLERLTASLEAAGITPVVVDIPDGESYKNLEEISRVYDRLLSERLERDSPVIALGGGVIGDMAGYVAATYLRGVPFIQVPTTLLAQVDSSVGGKTGVNHALGKNLIGAFYQPRAVYIDPDLLSTLEGREQRAGLGEVIKHGVIWDDSFLSFIEDNVEELLALNPDAVASAIDCSCTIKAGIVGEDEREAGLRAILNFGHTFGHAIEALTHYKEYRHGEALAIGMVMAADLSAALGLADAALARRIEKLLAAFDLPTRLPEGISVDELIATLHLDKKVKNGSIRFILIEQAGKVVLRAVSEQEIRDSLGAAPPSVK</sequence>
<dbReference type="NCBIfam" id="TIGR01357">
    <property type="entry name" value="aroB"/>
    <property type="match status" value="1"/>
</dbReference>
<dbReference type="Gene3D" id="1.20.1090.10">
    <property type="entry name" value="Dehydroquinate synthase-like - alpha domain"/>
    <property type="match status" value="1"/>
</dbReference>
<dbReference type="HAMAP" id="MF_00110">
    <property type="entry name" value="DHQ_synthase"/>
    <property type="match status" value="1"/>
</dbReference>
<keyword evidence="16 20" id="KW-0456">Lyase</keyword>
<comment type="cofactor">
    <cofactor evidence="2">
        <name>NAD(+)</name>
        <dbReference type="ChEBI" id="CHEBI:57540"/>
    </cofactor>
</comment>
<dbReference type="GO" id="GO:0009073">
    <property type="term" value="P:aromatic amino acid family biosynthetic process"/>
    <property type="evidence" value="ECO:0007669"/>
    <property type="project" value="UniProtKB-KW"/>
</dbReference>
<comment type="similarity">
    <text evidence="6">Belongs to the sugar phosphate cyclases superfamily. Dehydroquinate synthase family.</text>
</comment>
<comment type="pathway">
    <text evidence="5">Metabolic intermediate biosynthesis; chorismate biosynthesis; chorismate from D-erythrose 4-phosphate and phosphoenolpyruvate: step 2/7.</text>
</comment>
<evidence type="ECO:0000259" key="19">
    <source>
        <dbReference type="Pfam" id="PF24621"/>
    </source>
</evidence>
<accession>A0A3B0UYK2</accession>
<evidence type="ECO:0000256" key="12">
    <source>
        <dbReference type="ARBA" id="ARBA00022741"/>
    </source>
</evidence>
<keyword evidence="17" id="KW-0170">Cobalt</keyword>
<evidence type="ECO:0000259" key="18">
    <source>
        <dbReference type="Pfam" id="PF01761"/>
    </source>
</evidence>
<evidence type="ECO:0000256" key="5">
    <source>
        <dbReference type="ARBA" id="ARBA00004661"/>
    </source>
</evidence>
<dbReference type="GO" id="GO:0003856">
    <property type="term" value="F:3-dehydroquinate synthase activity"/>
    <property type="evidence" value="ECO:0007669"/>
    <property type="project" value="UniProtKB-EC"/>
</dbReference>
<dbReference type="Pfam" id="PF24621">
    <property type="entry name" value="DHQS_C"/>
    <property type="match status" value="1"/>
</dbReference>
<comment type="catalytic activity">
    <reaction evidence="1">
        <text>7-phospho-2-dehydro-3-deoxy-D-arabino-heptonate = 3-dehydroquinate + phosphate</text>
        <dbReference type="Rhea" id="RHEA:21968"/>
        <dbReference type="ChEBI" id="CHEBI:32364"/>
        <dbReference type="ChEBI" id="CHEBI:43474"/>
        <dbReference type="ChEBI" id="CHEBI:58394"/>
        <dbReference type="EC" id="4.2.3.4"/>
    </reaction>
</comment>
<keyword evidence="10" id="KW-0028">Amino-acid biosynthesis</keyword>
<keyword evidence="12" id="KW-0547">Nucleotide-binding</keyword>
<evidence type="ECO:0000256" key="1">
    <source>
        <dbReference type="ARBA" id="ARBA00001393"/>
    </source>
</evidence>
<evidence type="ECO:0000256" key="6">
    <source>
        <dbReference type="ARBA" id="ARBA00005412"/>
    </source>
</evidence>
<dbReference type="SUPFAM" id="SSF56796">
    <property type="entry name" value="Dehydroquinate synthase-like"/>
    <property type="match status" value="1"/>
</dbReference>
<dbReference type="Gene3D" id="3.40.50.1970">
    <property type="match status" value="1"/>
</dbReference>
<dbReference type="PANTHER" id="PTHR43622">
    <property type="entry name" value="3-DEHYDROQUINATE SYNTHASE"/>
    <property type="match status" value="1"/>
</dbReference>
<dbReference type="CDD" id="cd08195">
    <property type="entry name" value="DHQS"/>
    <property type="match status" value="1"/>
</dbReference>
<dbReference type="InterPro" id="IPR030963">
    <property type="entry name" value="DHQ_synth_fam"/>
</dbReference>
<feature type="domain" description="3-dehydroquinate synthase N-terminal" evidence="18">
    <location>
        <begin position="76"/>
        <end position="187"/>
    </location>
</feature>
<evidence type="ECO:0000256" key="10">
    <source>
        <dbReference type="ARBA" id="ARBA00022605"/>
    </source>
</evidence>
<evidence type="ECO:0000256" key="17">
    <source>
        <dbReference type="ARBA" id="ARBA00023285"/>
    </source>
</evidence>
<gene>
    <name evidence="20" type="ORF">MNBD_DELTA02-105</name>
</gene>
<evidence type="ECO:0000256" key="7">
    <source>
        <dbReference type="ARBA" id="ARBA00013031"/>
    </source>
</evidence>
<comment type="subcellular location">
    <subcellularLocation>
        <location evidence="4">Cytoplasm</location>
    </subcellularLocation>
</comment>
<dbReference type="InterPro" id="IPR030960">
    <property type="entry name" value="DHQS/DOIS_N"/>
</dbReference>
<dbReference type="InterPro" id="IPR016037">
    <property type="entry name" value="DHQ_synth_AroB"/>
</dbReference>
<keyword evidence="14" id="KW-0520">NAD</keyword>
<feature type="domain" description="3-dehydroquinate synthase C-terminal" evidence="19">
    <location>
        <begin position="190"/>
        <end position="334"/>
    </location>
</feature>
<comment type="cofactor">
    <cofactor evidence="3">
        <name>Co(2+)</name>
        <dbReference type="ChEBI" id="CHEBI:48828"/>
    </cofactor>
</comment>
<keyword evidence="15" id="KW-0057">Aromatic amino acid biosynthesis</keyword>
<dbReference type="FunFam" id="3.40.50.1970:FF:000001">
    <property type="entry name" value="3-dehydroquinate synthase"/>
    <property type="match status" value="1"/>
</dbReference>
<dbReference type="GO" id="GO:0000166">
    <property type="term" value="F:nucleotide binding"/>
    <property type="evidence" value="ECO:0007669"/>
    <property type="project" value="UniProtKB-KW"/>
</dbReference>
<keyword evidence="13" id="KW-0862">Zinc</keyword>